<evidence type="ECO:0000313" key="3">
    <source>
        <dbReference type="EMBL" id="MDI6104668.1"/>
    </source>
</evidence>
<dbReference type="Gene3D" id="3.40.50.2300">
    <property type="match status" value="1"/>
</dbReference>
<dbReference type="Proteomes" id="UP001241758">
    <property type="component" value="Unassembled WGS sequence"/>
</dbReference>
<name>A0ABT6WY54_9ACTN</name>
<gene>
    <name evidence="3" type="ORF">QLQ12_39360</name>
</gene>
<evidence type="ECO:0000313" key="4">
    <source>
        <dbReference type="Proteomes" id="UP001241758"/>
    </source>
</evidence>
<comment type="caution">
    <text evidence="1">Lacks conserved residue(s) required for the propagation of feature annotation.</text>
</comment>
<evidence type="ECO:0000256" key="1">
    <source>
        <dbReference type="PROSITE-ProRule" id="PRU00169"/>
    </source>
</evidence>
<dbReference type="PROSITE" id="PS50110">
    <property type="entry name" value="RESPONSE_REGULATORY"/>
    <property type="match status" value="1"/>
</dbReference>
<evidence type="ECO:0000259" key="2">
    <source>
        <dbReference type="PROSITE" id="PS50110"/>
    </source>
</evidence>
<keyword evidence="4" id="KW-1185">Reference proteome</keyword>
<accession>A0ABT6WY54</accession>
<organism evidence="3 4">
    <name type="scientific">Actinoplanes sandaracinus</name>
    <dbReference type="NCBI Taxonomy" id="3045177"/>
    <lineage>
        <taxon>Bacteria</taxon>
        <taxon>Bacillati</taxon>
        <taxon>Actinomycetota</taxon>
        <taxon>Actinomycetes</taxon>
        <taxon>Micromonosporales</taxon>
        <taxon>Micromonosporaceae</taxon>
        <taxon>Actinoplanes</taxon>
    </lineage>
</organism>
<sequence length="76" mass="7848">MTTVMLVDDSATMLMSLESILTKAGYAAETAGHGKEALDKLSKGLAIAQVAEHLGWRNPAGGLAVSYTRTGSSPPT</sequence>
<feature type="domain" description="Response regulatory" evidence="2">
    <location>
        <begin position="3"/>
        <end position="76"/>
    </location>
</feature>
<dbReference type="InterPro" id="IPR011006">
    <property type="entry name" value="CheY-like_superfamily"/>
</dbReference>
<dbReference type="InterPro" id="IPR001789">
    <property type="entry name" value="Sig_transdc_resp-reg_receiver"/>
</dbReference>
<protein>
    <submittedName>
        <fullName evidence="3">Response regulator</fullName>
    </submittedName>
</protein>
<comment type="caution">
    <text evidence="3">The sequence shown here is derived from an EMBL/GenBank/DDBJ whole genome shotgun (WGS) entry which is preliminary data.</text>
</comment>
<reference evidence="3 4" key="1">
    <citation type="submission" date="2023-05" db="EMBL/GenBank/DDBJ databases">
        <title>Actinoplanes sp. NEAU-A12 genome sequencing.</title>
        <authorList>
            <person name="Wang Z.-S."/>
        </authorList>
    </citation>
    <scope>NUCLEOTIDE SEQUENCE [LARGE SCALE GENOMIC DNA]</scope>
    <source>
        <strain evidence="3 4">NEAU-A12</strain>
    </source>
</reference>
<dbReference type="EMBL" id="JASCTH010000036">
    <property type="protein sequence ID" value="MDI6104668.1"/>
    <property type="molecule type" value="Genomic_DNA"/>
</dbReference>
<dbReference type="SUPFAM" id="SSF52172">
    <property type="entry name" value="CheY-like"/>
    <property type="match status" value="1"/>
</dbReference>
<dbReference type="RefSeq" id="WP_282766078.1">
    <property type="nucleotide sequence ID" value="NZ_JASCTH010000036.1"/>
</dbReference>
<proteinExistence type="predicted"/>